<proteinExistence type="predicted"/>
<evidence type="ECO:0000313" key="3">
    <source>
        <dbReference type="Proteomes" id="UP000024635"/>
    </source>
</evidence>
<dbReference type="InterPro" id="IPR035940">
    <property type="entry name" value="CAP_sf"/>
</dbReference>
<keyword evidence="3" id="KW-1185">Reference proteome</keyword>
<gene>
    <name evidence="2" type="primary">Acey_s0041.g354</name>
    <name evidence="2" type="synonym">ASP-s0041.g354</name>
    <name evidence="2" type="ORF">Y032_0041g354</name>
</gene>
<evidence type="ECO:0000259" key="1">
    <source>
        <dbReference type="SMART" id="SM00198"/>
    </source>
</evidence>
<dbReference type="STRING" id="53326.A0A016UH41"/>
<accession>A0A016UH41</accession>
<dbReference type="InterPro" id="IPR014044">
    <property type="entry name" value="CAP_dom"/>
</dbReference>
<comment type="caution">
    <text evidence="2">The sequence shown here is derived from an EMBL/GenBank/DDBJ whole genome shotgun (WGS) entry which is preliminary data.</text>
</comment>
<sequence>MAYLVVQSTLTTWLIWLFFGNVAGYAVPTNFGCKNSLISDEWRKSVLNFHNKMRRDLALGKVATANGKMAPMAKNINELLWDCSIENHASDNMCGATLEPIYFAIKDTYKNKKSCDATETNALLKVWWSESTAIDLTQNQDYTANVETKAPKFSHMAAAEAKAFACTYGTCAGSSDLNINCVYNIKLDTTQNDKIYISATRPDEVCAGCNPMLPVNPCIYYLCQQEYISPSDIPSRACNAQDGMSGDLQAITVGMHNYYRRLAGSGWALDKSDYASPATKMTALEYDCATTVGGDTIGELTKQLAETCGGPYTATQGYSLNFHEEKDLTKTAAEVLKEGIKKWAEQSKLVDLDNGVLFEGAVETSAPNFAHIVNEAATKVVCSVTEDECLREGLRVAVCQYDKSLNKGDTVYTAGKACSKCPSGLKCDYNLGGGLCFKP</sequence>
<dbReference type="CDD" id="cd05380">
    <property type="entry name" value="CAP_euk"/>
    <property type="match status" value="1"/>
</dbReference>
<feature type="domain" description="SCP" evidence="1">
    <location>
        <begin position="41"/>
        <end position="187"/>
    </location>
</feature>
<evidence type="ECO:0000313" key="2">
    <source>
        <dbReference type="EMBL" id="EYC14122.1"/>
    </source>
</evidence>
<name>A0A016UH41_9BILA</name>
<dbReference type="Proteomes" id="UP000024635">
    <property type="component" value="Unassembled WGS sequence"/>
</dbReference>
<dbReference type="SMART" id="SM00198">
    <property type="entry name" value="SCP"/>
    <property type="match status" value="1"/>
</dbReference>
<dbReference type="Gene3D" id="3.40.33.10">
    <property type="entry name" value="CAP"/>
    <property type="match status" value="2"/>
</dbReference>
<organism evidence="2 3">
    <name type="scientific">Ancylostoma ceylanicum</name>
    <dbReference type="NCBI Taxonomy" id="53326"/>
    <lineage>
        <taxon>Eukaryota</taxon>
        <taxon>Metazoa</taxon>
        <taxon>Ecdysozoa</taxon>
        <taxon>Nematoda</taxon>
        <taxon>Chromadorea</taxon>
        <taxon>Rhabditida</taxon>
        <taxon>Rhabditina</taxon>
        <taxon>Rhabditomorpha</taxon>
        <taxon>Strongyloidea</taxon>
        <taxon>Ancylostomatidae</taxon>
        <taxon>Ancylostomatinae</taxon>
        <taxon>Ancylostoma</taxon>
    </lineage>
</organism>
<dbReference type="OrthoDB" id="5874910at2759"/>
<dbReference type="Pfam" id="PF00188">
    <property type="entry name" value="CAP"/>
    <property type="match status" value="1"/>
</dbReference>
<protein>
    <recommendedName>
        <fullName evidence="1">SCP domain-containing protein</fullName>
    </recommendedName>
</protein>
<reference evidence="3" key="1">
    <citation type="journal article" date="2015" name="Nat. Genet.">
        <title>The genome and transcriptome of the zoonotic hookworm Ancylostoma ceylanicum identify infection-specific gene families.</title>
        <authorList>
            <person name="Schwarz E.M."/>
            <person name="Hu Y."/>
            <person name="Antoshechkin I."/>
            <person name="Miller M.M."/>
            <person name="Sternberg P.W."/>
            <person name="Aroian R.V."/>
        </authorList>
    </citation>
    <scope>NUCLEOTIDE SEQUENCE</scope>
    <source>
        <strain evidence="3">HY135</strain>
    </source>
</reference>
<dbReference type="SUPFAM" id="SSF55797">
    <property type="entry name" value="PR-1-like"/>
    <property type="match status" value="2"/>
</dbReference>
<dbReference type="AlphaFoldDB" id="A0A016UH41"/>
<dbReference type="EMBL" id="JARK01001377">
    <property type="protein sequence ID" value="EYC14122.1"/>
    <property type="molecule type" value="Genomic_DNA"/>
</dbReference>